<dbReference type="AlphaFoldDB" id="A0A1G9LFF9"/>
<dbReference type="InterPro" id="IPR000045">
    <property type="entry name" value="Prepilin_IV_endopep_pep"/>
</dbReference>
<feature type="transmembrane region" description="Helical" evidence="10">
    <location>
        <begin position="227"/>
        <end position="246"/>
    </location>
</feature>
<evidence type="ECO:0000256" key="10">
    <source>
        <dbReference type="SAM" id="Phobius"/>
    </source>
</evidence>
<evidence type="ECO:0000256" key="3">
    <source>
        <dbReference type="ARBA" id="ARBA00022475"/>
    </source>
</evidence>
<comment type="catalytic activity">
    <reaction evidence="9">
        <text>Typically cleaves a -Gly-|-Phe- bond to release an N-terminal, basic peptide of 5-8 residues from type IV prepilin, and then N-methylates the new N-terminal amino group, the methyl donor being S-adenosyl-L-methionine.</text>
        <dbReference type="EC" id="3.4.23.43"/>
    </reaction>
</comment>
<sequence length="254" mass="27725">MRCSVLSWLMFAFGLLTGSFLNVCSYRLPQNISLVQPPSHCLHCNRRLKFYELVPVVSWLMLRGRCRYCKTAVSVRYPAVELVTACLFSLCFRELGVGCELVKALILTSFFIVITLIDYDHRLILDKVLVCLAGAGILISLPASHLPGSSVDMLLGGLAGGGLLLLIAIASRGGIGGGDIKFAATLGLWLGWQYTLVALLIAFIIGGLGGGLLLAFKIKKRRDYIPFGPFIAAGAWLSFLYGAELIEGYLKWMM</sequence>
<feature type="domain" description="Prepilin peptidase A24 N-terminal" evidence="12">
    <location>
        <begin position="13"/>
        <end position="92"/>
    </location>
</feature>
<evidence type="ECO:0000256" key="8">
    <source>
        <dbReference type="RuleBase" id="RU003793"/>
    </source>
</evidence>
<evidence type="ECO:0000256" key="9">
    <source>
        <dbReference type="RuleBase" id="RU003794"/>
    </source>
</evidence>
<name>A0A1G9LFF9_9FIRM</name>
<dbReference type="EC" id="3.4.23.43" evidence="9"/>
<dbReference type="Pfam" id="PF06750">
    <property type="entry name" value="A24_N_bact"/>
    <property type="match status" value="1"/>
</dbReference>
<keyword evidence="9" id="KW-0645">Protease</keyword>
<dbReference type="EC" id="2.1.1.-" evidence="9"/>
<feature type="transmembrane region" description="Helical" evidence="10">
    <location>
        <begin position="6"/>
        <end position="24"/>
    </location>
</feature>
<proteinExistence type="inferred from homology"/>
<evidence type="ECO:0000256" key="6">
    <source>
        <dbReference type="ARBA" id="ARBA00022989"/>
    </source>
</evidence>
<feature type="transmembrane region" description="Helical" evidence="10">
    <location>
        <begin position="191"/>
        <end position="215"/>
    </location>
</feature>
<evidence type="ECO:0000256" key="5">
    <source>
        <dbReference type="ARBA" id="ARBA00022692"/>
    </source>
</evidence>
<dbReference type="Gene3D" id="1.20.120.1220">
    <property type="match status" value="1"/>
</dbReference>
<dbReference type="GO" id="GO:0004190">
    <property type="term" value="F:aspartic-type endopeptidase activity"/>
    <property type="evidence" value="ECO:0007669"/>
    <property type="project" value="UniProtKB-EC"/>
</dbReference>
<dbReference type="PANTHER" id="PTHR30487:SF0">
    <property type="entry name" value="PREPILIN LEADER PEPTIDASE_N-METHYLTRANSFERASE-RELATED"/>
    <property type="match status" value="1"/>
</dbReference>
<keyword evidence="9" id="KW-0489">Methyltransferase</keyword>
<feature type="domain" description="Prepilin type IV endopeptidase peptidase" evidence="11">
    <location>
        <begin position="105"/>
        <end position="208"/>
    </location>
</feature>
<dbReference type="InterPro" id="IPR050882">
    <property type="entry name" value="Prepilin_peptidase/N-MTase"/>
</dbReference>
<keyword evidence="4" id="KW-0997">Cell inner membrane</keyword>
<protein>
    <recommendedName>
        <fullName evidence="9">Prepilin leader peptidase/N-methyltransferase</fullName>
        <ecNumber evidence="9">2.1.1.-</ecNumber>
        <ecNumber evidence="9">3.4.23.43</ecNumber>
    </recommendedName>
</protein>
<dbReference type="PANTHER" id="PTHR30487">
    <property type="entry name" value="TYPE 4 PREPILIN-LIKE PROTEINS LEADER PEPTIDE-PROCESSING ENZYME"/>
    <property type="match status" value="1"/>
</dbReference>
<evidence type="ECO:0000259" key="12">
    <source>
        <dbReference type="Pfam" id="PF06750"/>
    </source>
</evidence>
<evidence type="ECO:0000256" key="7">
    <source>
        <dbReference type="ARBA" id="ARBA00023136"/>
    </source>
</evidence>
<keyword evidence="9" id="KW-0378">Hydrolase</keyword>
<comment type="similarity">
    <text evidence="2 8">Belongs to the peptidase A24 family.</text>
</comment>
<keyword evidence="3" id="KW-1003">Cell membrane</keyword>
<keyword evidence="6 10" id="KW-1133">Transmembrane helix</keyword>
<evidence type="ECO:0000256" key="4">
    <source>
        <dbReference type="ARBA" id="ARBA00022519"/>
    </source>
</evidence>
<dbReference type="GO" id="GO:0006465">
    <property type="term" value="P:signal peptide processing"/>
    <property type="evidence" value="ECO:0007669"/>
    <property type="project" value="TreeGrafter"/>
</dbReference>
<feature type="transmembrane region" description="Helical" evidence="10">
    <location>
        <begin position="123"/>
        <end position="141"/>
    </location>
</feature>
<dbReference type="GO" id="GO:0032259">
    <property type="term" value="P:methylation"/>
    <property type="evidence" value="ECO:0007669"/>
    <property type="project" value="UniProtKB-KW"/>
</dbReference>
<organism evidence="13 14">
    <name type="scientific">Dendrosporobacter quercicolus</name>
    <dbReference type="NCBI Taxonomy" id="146817"/>
    <lineage>
        <taxon>Bacteria</taxon>
        <taxon>Bacillati</taxon>
        <taxon>Bacillota</taxon>
        <taxon>Negativicutes</taxon>
        <taxon>Selenomonadales</taxon>
        <taxon>Sporomusaceae</taxon>
        <taxon>Dendrosporobacter</taxon>
    </lineage>
</organism>
<keyword evidence="5 9" id="KW-0812">Transmembrane</keyword>
<evidence type="ECO:0000313" key="13">
    <source>
        <dbReference type="EMBL" id="SDL60255.1"/>
    </source>
</evidence>
<reference evidence="13 14" key="1">
    <citation type="submission" date="2016-10" db="EMBL/GenBank/DDBJ databases">
        <authorList>
            <person name="de Groot N.N."/>
        </authorList>
    </citation>
    <scope>NUCLEOTIDE SEQUENCE [LARGE SCALE GENOMIC DNA]</scope>
    <source>
        <strain evidence="13 14">DSM 1736</strain>
    </source>
</reference>
<evidence type="ECO:0000256" key="2">
    <source>
        <dbReference type="ARBA" id="ARBA00005801"/>
    </source>
</evidence>
<comment type="subcellular location">
    <subcellularLocation>
        <location evidence="1">Cell inner membrane</location>
        <topology evidence="1">Multi-pass membrane protein</topology>
    </subcellularLocation>
    <subcellularLocation>
        <location evidence="9">Cell membrane</location>
        <topology evidence="9">Multi-pass membrane protein</topology>
    </subcellularLocation>
</comment>
<evidence type="ECO:0000259" key="11">
    <source>
        <dbReference type="Pfam" id="PF01478"/>
    </source>
</evidence>
<accession>A0A1G9LFF9</accession>
<feature type="transmembrane region" description="Helical" evidence="10">
    <location>
        <begin position="97"/>
        <end position="117"/>
    </location>
</feature>
<dbReference type="GO" id="GO:0005886">
    <property type="term" value="C:plasma membrane"/>
    <property type="evidence" value="ECO:0007669"/>
    <property type="project" value="UniProtKB-SubCell"/>
</dbReference>
<keyword evidence="9" id="KW-0808">Transferase</keyword>
<dbReference type="InterPro" id="IPR014032">
    <property type="entry name" value="Peptidase_A24A_bac"/>
</dbReference>
<dbReference type="Proteomes" id="UP000214880">
    <property type="component" value="Unassembled WGS sequence"/>
</dbReference>
<comment type="function">
    <text evidence="9">Plays an essential role in type IV pili and type II pseudopili formation by proteolytically removing the leader sequence from substrate proteins and subsequently monomethylating the alpha-amino group of the newly exposed N-terminal phenylalanine.</text>
</comment>
<dbReference type="PRINTS" id="PR00864">
    <property type="entry name" value="PREPILNPTASE"/>
</dbReference>
<gene>
    <name evidence="13" type="ORF">SAMN04488502_101322</name>
</gene>
<feature type="transmembrane region" description="Helical" evidence="10">
    <location>
        <begin position="153"/>
        <end position="171"/>
    </location>
</feature>
<dbReference type="InterPro" id="IPR010627">
    <property type="entry name" value="Prepilin_pept_A24_N"/>
</dbReference>
<dbReference type="Pfam" id="PF01478">
    <property type="entry name" value="Peptidase_A24"/>
    <property type="match status" value="1"/>
</dbReference>
<keyword evidence="7 10" id="KW-0472">Membrane</keyword>
<dbReference type="GO" id="GO:0008168">
    <property type="term" value="F:methyltransferase activity"/>
    <property type="evidence" value="ECO:0007669"/>
    <property type="project" value="UniProtKB-KW"/>
</dbReference>
<dbReference type="EMBL" id="FNHB01000001">
    <property type="protein sequence ID" value="SDL60255.1"/>
    <property type="molecule type" value="Genomic_DNA"/>
</dbReference>
<dbReference type="STRING" id="146817.SAMN04488502_101322"/>
<evidence type="ECO:0000256" key="1">
    <source>
        <dbReference type="ARBA" id="ARBA00004429"/>
    </source>
</evidence>
<keyword evidence="14" id="KW-1185">Reference proteome</keyword>
<evidence type="ECO:0000313" key="14">
    <source>
        <dbReference type="Proteomes" id="UP000214880"/>
    </source>
</evidence>
<keyword evidence="9" id="KW-0511">Multifunctional enzyme</keyword>